<evidence type="ECO:0000259" key="9">
    <source>
        <dbReference type="Pfam" id="PF02687"/>
    </source>
</evidence>
<evidence type="ECO:0000256" key="8">
    <source>
        <dbReference type="SAM" id="Phobius"/>
    </source>
</evidence>
<evidence type="ECO:0000256" key="5">
    <source>
        <dbReference type="ARBA" id="ARBA00023136"/>
    </source>
</evidence>
<dbReference type="InterPro" id="IPR003838">
    <property type="entry name" value="ABC3_permease_C"/>
</dbReference>
<feature type="region of interest" description="Disordered" evidence="7">
    <location>
        <begin position="399"/>
        <end position="420"/>
    </location>
</feature>
<feature type="region of interest" description="Disordered" evidence="7">
    <location>
        <begin position="178"/>
        <end position="200"/>
    </location>
</feature>
<organism evidence="10 11">
    <name type="scientific">Asanoa hainanensis</name>
    <dbReference type="NCBI Taxonomy" id="560556"/>
    <lineage>
        <taxon>Bacteria</taxon>
        <taxon>Bacillati</taxon>
        <taxon>Actinomycetota</taxon>
        <taxon>Actinomycetes</taxon>
        <taxon>Micromonosporales</taxon>
        <taxon>Micromonosporaceae</taxon>
        <taxon>Asanoa</taxon>
    </lineage>
</organism>
<evidence type="ECO:0000313" key="10">
    <source>
        <dbReference type="EMBL" id="SNT65482.1"/>
    </source>
</evidence>
<keyword evidence="2" id="KW-1003">Cell membrane</keyword>
<dbReference type="RefSeq" id="WP_089255171.1">
    <property type="nucleotide sequence ID" value="NZ_FZPH01000023.1"/>
</dbReference>
<dbReference type="OrthoDB" id="3268975at2"/>
<keyword evidence="4 8" id="KW-1133">Transmembrane helix</keyword>
<evidence type="ECO:0000256" key="4">
    <source>
        <dbReference type="ARBA" id="ARBA00022989"/>
    </source>
</evidence>
<dbReference type="PANTHER" id="PTHR30572:SF4">
    <property type="entry name" value="ABC TRANSPORTER PERMEASE YTRF"/>
    <property type="match status" value="1"/>
</dbReference>
<dbReference type="EMBL" id="FZPH01000023">
    <property type="protein sequence ID" value="SNT65482.1"/>
    <property type="molecule type" value="Genomic_DNA"/>
</dbReference>
<feature type="transmembrane region" description="Helical" evidence="8">
    <location>
        <begin position="817"/>
        <end position="837"/>
    </location>
</feature>
<dbReference type="Proteomes" id="UP000198362">
    <property type="component" value="Unassembled WGS sequence"/>
</dbReference>
<feature type="transmembrane region" description="Helical" evidence="8">
    <location>
        <begin position="702"/>
        <end position="722"/>
    </location>
</feature>
<evidence type="ECO:0000256" key="1">
    <source>
        <dbReference type="ARBA" id="ARBA00004651"/>
    </source>
</evidence>
<dbReference type="Pfam" id="PF02687">
    <property type="entry name" value="FtsX"/>
    <property type="match status" value="1"/>
</dbReference>
<accession>A0A239PEP2</accession>
<name>A0A239PEP2_9ACTN</name>
<feature type="transmembrane region" description="Helical" evidence="8">
    <location>
        <begin position="624"/>
        <end position="646"/>
    </location>
</feature>
<dbReference type="PANTHER" id="PTHR30572">
    <property type="entry name" value="MEMBRANE COMPONENT OF TRANSPORTER-RELATED"/>
    <property type="match status" value="1"/>
</dbReference>
<keyword evidence="5 8" id="KW-0472">Membrane</keyword>
<feature type="transmembrane region" description="Helical" evidence="8">
    <location>
        <begin position="866"/>
        <end position="887"/>
    </location>
</feature>
<evidence type="ECO:0000256" key="6">
    <source>
        <dbReference type="ARBA" id="ARBA00038076"/>
    </source>
</evidence>
<comment type="subcellular location">
    <subcellularLocation>
        <location evidence="1">Cell membrane</location>
        <topology evidence="1">Multi-pass membrane protein</topology>
    </subcellularLocation>
</comment>
<reference evidence="10 11" key="1">
    <citation type="submission" date="2017-06" db="EMBL/GenBank/DDBJ databases">
        <authorList>
            <person name="Kim H.J."/>
            <person name="Triplett B.A."/>
        </authorList>
    </citation>
    <scope>NUCLEOTIDE SEQUENCE [LARGE SCALE GENOMIC DNA]</scope>
    <source>
        <strain evidence="10 11">CGMCC 4.5593</strain>
    </source>
</reference>
<keyword evidence="3 8" id="KW-0812">Transmembrane</keyword>
<sequence length="935" mass="97841">MFGYIFAHVRRRPARSLALILGVLVATTGFVVLTASTTTSRLAMVGTVAEGSRAPYQILVRPPGARTDLERDRGLIQPNFQAGTHGGITPAQWQQIQDVPGVDVAAPVAMLGYTLASVTVDVDLTDRIDPRLTRQVLRVRPVWSADRALTSAPDDVEAFVYVTRRPVLWPPAPTPDDTELPPAFPGAAACGSGTPAPHEVAEDGTRVPLCVGYQALRQTSTNRRVFDMVVQVLPDGRYTSWNSTPSDRITLTVLAPMALLVAAVDPQAESAMVGLDRAVIAGRYLSASDRLTRTQVQGFPVTTAPALLTAHANVDESIAATVDRVTSVAEDSAPKDLSTKALRQQSVARLPDVPAVPIEHAYQRIIRDDAGGYRDGAPVGGQITEVVRIGTPRYTVAADGTLIPRPQPPAENGRPPDEQSGAWAVPSPWLGHDTGFRSSTWLTLHNDDLQPWVFAAQVGVFDQAKVASADPRTSVPLETYTPTQAIGADPATRDLLGQRPLLPSDNLGGYLATAPSVLISLNTLRELIAQTPRPVDDAISVIRVRVVGVSGYDDLSRERVRLVAQDIAVRTGLDVDIVLGSSPAPQTVSLTAGTFGRPALTVAEPWSKLNVATTLVTAIDRKSALLFGLILIVCGLFLANAVTAAVHDRQRELAILTCLGWARWRVFTAILGELVLLGLVAGVLAATLAWPAGHAAGTPVPIGQAALAVPAAIGLTILAGLLPAVRGSRRHPVAALSRTVSRPHRRAGRRSRSIAALALTNVWRTPGRALVGSVALAVSVCALALLLVLQRTFHGAATGTVLGDAVALSVRGVDQTAVVITVALGVLAVVDVLYLNLRDRASELATLQAIGWSGGALGRLVAYEGVVLALVGALLGAAAAAGLALGFSGGAQMASVILTTGAAAAAGVVVTVLAATVTALWLRQAVPTAALLAEE</sequence>
<feature type="transmembrane region" description="Helical" evidence="8">
    <location>
        <begin position="666"/>
        <end position="690"/>
    </location>
</feature>
<evidence type="ECO:0000313" key="11">
    <source>
        <dbReference type="Proteomes" id="UP000198362"/>
    </source>
</evidence>
<comment type="similarity">
    <text evidence="6">Belongs to the ABC-4 integral membrane protein family.</text>
</comment>
<feature type="transmembrane region" description="Helical" evidence="8">
    <location>
        <begin position="769"/>
        <end position="789"/>
    </location>
</feature>
<evidence type="ECO:0000256" key="3">
    <source>
        <dbReference type="ARBA" id="ARBA00022692"/>
    </source>
</evidence>
<feature type="transmembrane region" description="Helical" evidence="8">
    <location>
        <begin position="893"/>
        <end position="922"/>
    </location>
</feature>
<dbReference type="InterPro" id="IPR050250">
    <property type="entry name" value="Macrolide_Exporter_MacB"/>
</dbReference>
<dbReference type="AlphaFoldDB" id="A0A239PEP2"/>
<feature type="domain" description="ABC3 transporter permease C-terminal" evidence="9">
    <location>
        <begin position="625"/>
        <end position="729"/>
    </location>
</feature>
<gene>
    <name evidence="10" type="ORF">SAMN05421812_12335</name>
</gene>
<dbReference type="GO" id="GO:0005886">
    <property type="term" value="C:plasma membrane"/>
    <property type="evidence" value="ECO:0007669"/>
    <property type="project" value="UniProtKB-SubCell"/>
</dbReference>
<proteinExistence type="inferred from homology"/>
<evidence type="ECO:0000256" key="2">
    <source>
        <dbReference type="ARBA" id="ARBA00022475"/>
    </source>
</evidence>
<evidence type="ECO:0000256" key="7">
    <source>
        <dbReference type="SAM" id="MobiDB-lite"/>
    </source>
</evidence>
<dbReference type="GO" id="GO:0022857">
    <property type="term" value="F:transmembrane transporter activity"/>
    <property type="evidence" value="ECO:0007669"/>
    <property type="project" value="TreeGrafter"/>
</dbReference>
<keyword evidence="11" id="KW-1185">Reference proteome</keyword>
<protein>
    <submittedName>
        <fullName evidence="10">FtsX-like permease family protein</fullName>
    </submittedName>
</protein>